<dbReference type="PROSITE" id="PS00141">
    <property type="entry name" value="ASP_PROTEASE"/>
    <property type="match status" value="1"/>
</dbReference>
<dbReference type="CDD" id="cd01647">
    <property type="entry name" value="RT_LTR"/>
    <property type="match status" value="1"/>
</dbReference>
<keyword evidence="4" id="KW-0548">Nucleotidyltransferase</keyword>
<proteinExistence type="predicted"/>
<dbReference type="GO" id="GO:0004190">
    <property type="term" value="F:aspartic-type endopeptidase activity"/>
    <property type="evidence" value="ECO:0007669"/>
    <property type="project" value="InterPro"/>
</dbReference>
<dbReference type="SUPFAM" id="SSF56672">
    <property type="entry name" value="DNA/RNA polymerases"/>
    <property type="match status" value="1"/>
</dbReference>
<dbReference type="Proteomes" id="UP000499080">
    <property type="component" value="Unassembled WGS sequence"/>
</dbReference>
<dbReference type="GO" id="GO:0004519">
    <property type="term" value="F:endonuclease activity"/>
    <property type="evidence" value="ECO:0007669"/>
    <property type="project" value="UniProtKB-KW"/>
</dbReference>
<dbReference type="PROSITE" id="PS50994">
    <property type="entry name" value="INTEGRASE"/>
    <property type="match status" value="1"/>
</dbReference>
<name>A0A4Y2WK64_ARAVE</name>
<evidence type="ECO:0000256" key="7">
    <source>
        <dbReference type="ARBA" id="ARBA00022801"/>
    </source>
</evidence>
<dbReference type="InterPro" id="IPR000477">
    <property type="entry name" value="RT_dom"/>
</dbReference>
<keyword evidence="8" id="KW-0695">RNA-directed DNA polymerase</keyword>
<evidence type="ECO:0000259" key="10">
    <source>
        <dbReference type="PROSITE" id="PS50994"/>
    </source>
</evidence>
<dbReference type="InterPro" id="IPR036397">
    <property type="entry name" value="RNaseH_sf"/>
</dbReference>
<dbReference type="FunFam" id="3.10.10.10:FF:000002">
    <property type="entry name" value="Retrovirus-related Pol polyprotein from transposon 17.6-like protein"/>
    <property type="match status" value="1"/>
</dbReference>
<dbReference type="Pfam" id="PF00078">
    <property type="entry name" value="RVT_1"/>
    <property type="match status" value="1"/>
</dbReference>
<dbReference type="OrthoDB" id="6437448at2759"/>
<feature type="domain" description="Integrase catalytic" evidence="10">
    <location>
        <begin position="786"/>
        <end position="945"/>
    </location>
</feature>
<sequence length="1009" mass="115493">MLVDTGANVTLLRTDLAQKLKEQLISTAPSISLKTATGEKTEIRGKLDASLECGSRKFHHRIYVADITDTCILGLDFLQKFNFTVDLEKNEIRTGGEEIPLFSASVQHSKSCSVLAKKRTIIPARSECLIQGVPEVPGQFRYAVTDFPSQASQKGLLVAATLVDMEMEAIPVRVLNLNNKPKILDKGDVIATCEPVVDIVARPSEFSRAQHLPSTLENFQILNEEQRTAVRKLLNEFQNLFSTCDADVGRCNMTQHRINTGDHPPIKQNPRRLPLARKEEADHLVKEMVDNGIIEESSGPWASPIVLVKKKDGSTRFCVDYRKLNEITKKDSYPLPRIDDTLDALNGSQWFTTLDLKSGYWQIEIRPEDREKTAFTTGQGLWQFKVMPFGLCNAPATFERLMETVLRGLSSEACLVYLDDIIIVGRTFEEHLNNLRKVFQRLQKANLKLNLKKCRFFQKEVTYLGHVISAEGVKTDPEKIKAVVEWPRPETVHDLRSFLGLCTYYRRFVKNFSTIARPLHKLTEAKSNFNWTDECEKSFNSLKQALTSSPILTYPRTDKISFWIRMLEPEGQIARWIQRLQEYDFEIQHRKGTSHGNADALSRRPCKESCKQCTNAEKKFGMERDISVKVVTTTTVDPWSSCEIQKAQLEDPAIKPILEKKLNSAERPSWQEIAPESPATKRYWALWDSLHLKDGVLYRKWESDDGNSCRWQLILPKSRIPEVLRETHDSASGGHFGVMKTLSKTRERFYWDRLRADVENWCRECHACGARKRPKTRTKGRLQRYNVGAPFERMGLDILGPFPVTTKGNRYVLVLMDYFTKWPEAIPIPDQKASTVAEELVRSWISCYGVPMILHSDQGTNFNSALFTKLCELLGILKTRTTALHPESDGMVERFNRTILNHLYLFVSRNQTDWDTHLPLFLLAYRSAEHEVTGLTPAEMLFGRTLRLPCDILFGRPSETPSLPNEYMKNLEARLESVHAFVRERIKLASERKLVMTPEQPTTILRREI</sequence>
<dbReference type="GO" id="GO:0003964">
    <property type="term" value="F:RNA-directed DNA polymerase activity"/>
    <property type="evidence" value="ECO:0007669"/>
    <property type="project" value="UniProtKB-KW"/>
</dbReference>
<keyword evidence="3" id="KW-0808">Transferase</keyword>
<dbReference type="GO" id="GO:0042575">
    <property type="term" value="C:DNA polymerase complex"/>
    <property type="evidence" value="ECO:0007669"/>
    <property type="project" value="UniProtKB-ARBA"/>
</dbReference>
<evidence type="ECO:0000256" key="3">
    <source>
        <dbReference type="ARBA" id="ARBA00022679"/>
    </source>
</evidence>
<dbReference type="FunFam" id="3.30.70.270:FF:000020">
    <property type="entry name" value="Transposon Tf2-6 polyprotein-like Protein"/>
    <property type="match status" value="1"/>
</dbReference>
<evidence type="ECO:0000313" key="11">
    <source>
        <dbReference type="EMBL" id="GBO37401.1"/>
    </source>
</evidence>
<evidence type="ECO:0000256" key="4">
    <source>
        <dbReference type="ARBA" id="ARBA00022695"/>
    </source>
</evidence>
<dbReference type="FunFam" id="3.10.10.10:FF:000007">
    <property type="entry name" value="Retrovirus-related Pol polyprotein from transposon 17.6-like Protein"/>
    <property type="match status" value="1"/>
</dbReference>
<dbReference type="CDD" id="cd00303">
    <property type="entry name" value="retropepsin_like"/>
    <property type="match status" value="1"/>
</dbReference>
<protein>
    <recommendedName>
        <fullName evidence="1">RNA-directed DNA polymerase</fullName>
        <ecNumber evidence="1">2.7.7.49</ecNumber>
    </recommendedName>
</protein>
<dbReference type="EMBL" id="BGPR01061800">
    <property type="protein sequence ID" value="GBO37401.1"/>
    <property type="molecule type" value="Genomic_DNA"/>
</dbReference>
<dbReference type="InterPro" id="IPR021109">
    <property type="entry name" value="Peptidase_aspartic_dom_sf"/>
</dbReference>
<dbReference type="Gene3D" id="3.30.420.10">
    <property type="entry name" value="Ribonuclease H-like superfamily/Ribonuclease H"/>
    <property type="match status" value="1"/>
</dbReference>
<dbReference type="SUPFAM" id="SSF50630">
    <property type="entry name" value="Acid proteases"/>
    <property type="match status" value="1"/>
</dbReference>
<dbReference type="FunFam" id="3.30.420.10:FF:000032">
    <property type="entry name" value="Retrovirus-related Pol polyprotein from transposon 297-like Protein"/>
    <property type="match status" value="1"/>
</dbReference>
<dbReference type="PANTHER" id="PTHR37984:SF5">
    <property type="entry name" value="PROTEIN NYNRIN-LIKE"/>
    <property type="match status" value="1"/>
</dbReference>
<dbReference type="PROSITE" id="PS50878">
    <property type="entry name" value="RT_POL"/>
    <property type="match status" value="1"/>
</dbReference>
<feature type="domain" description="Reverse transcriptase" evidence="9">
    <location>
        <begin position="289"/>
        <end position="468"/>
    </location>
</feature>
<dbReference type="GO" id="GO:0015074">
    <property type="term" value="P:DNA integration"/>
    <property type="evidence" value="ECO:0007669"/>
    <property type="project" value="InterPro"/>
</dbReference>
<dbReference type="SUPFAM" id="SSF53098">
    <property type="entry name" value="Ribonuclease H-like"/>
    <property type="match status" value="1"/>
</dbReference>
<dbReference type="Gene3D" id="2.40.70.10">
    <property type="entry name" value="Acid Proteases"/>
    <property type="match status" value="1"/>
</dbReference>
<keyword evidence="5" id="KW-0540">Nuclease</keyword>
<gene>
    <name evidence="11" type="primary">POL_549</name>
    <name evidence="11" type="ORF">AVEN_161383_1</name>
</gene>
<dbReference type="Gene3D" id="3.30.70.270">
    <property type="match status" value="2"/>
</dbReference>
<dbReference type="InterPro" id="IPR041588">
    <property type="entry name" value="Integrase_H2C2"/>
</dbReference>
<evidence type="ECO:0000256" key="5">
    <source>
        <dbReference type="ARBA" id="ARBA00022722"/>
    </source>
</evidence>
<comment type="caution">
    <text evidence="11">The sequence shown here is derived from an EMBL/GenBank/DDBJ whole genome shotgun (WGS) entry which is preliminary data.</text>
</comment>
<evidence type="ECO:0000256" key="6">
    <source>
        <dbReference type="ARBA" id="ARBA00022759"/>
    </source>
</evidence>
<dbReference type="GO" id="GO:0003676">
    <property type="term" value="F:nucleic acid binding"/>
    <property type="evidence" value="ECO:0007669"/>
    <property type="project" value="InterPro"/>
</dbReference>
<dbReference type="Pfam" id="PF00665">
    <property type="entry name" value="rve"/>
    <property type="match status" value="1"/>
</dbReference>
<evidence type="ECO:0000256" key="2">
    <source>
        <dbReference type="ARBA" id="ARBA00022670"/>
    </source>
</evidence>
<dbReference type="InterPro" id="IPR012337">
    <property type="entry name" value="RNaseH-like_sf"/>
</dbReference>
<dbReference type="Gene3D" id="1.10.340.70">
    <property type="match status" value="1"/>
</dbReference>
<keyword evidence="12" id="KW-1185">Reference proteome</keyword>
<accession>A0A4Y2WK64</accession>
<dbReference type="AlphaFoldDB" id="A0A4Y2WK64"/>
<reference evidence="11 12" key="1">
    <citation type="journal article" date="2019" name="Sci. Rep.">
        <title>Orb-weaving spider Araneus ventricosus genome elucidates the spidroin gene catalogue.</title>
        <authorList>
            <person name="Kono N."/>
            <person name="Nakamura H."/>
            <person name="Ohtoshi R."/>
            <person name="Moran D.A.P."/>
            <person name="Shinohara A."/>
            <person name="Yoshida Y."/>
            <person name="Fujiwara M."/>
            <person name="Mori M."/>
            <person name="Tomita M."/>
            <person name="Arakawa K."/>
        </authorList>
    </citation>
    <scope>NUCLEOTIDE SEQUENCE [LARGE SCALE GENOMIC DNA]</scope>
</reference>
<evidence type="ECO:0000256" key="8">
    <source>
        <dbReference type="ARBA" id="ARBA00022918"/>
    </source>
</evidence>
<dbReference type="InterPro" id="IPR050951">
    <property type="entry name" value="Retrovirus_Pol_polyprotein"/>
</dbReference>
<keyword evidence="2" id="KW-0645">Protease</keyword>
<dbReference type="InterPro" id="IPR001969">
    <property type="entry name" value="Aspartic_peptidase_AS"/>
</dbReference>
<dbReference type="EC" id="2.7.7.49" evidence="1"/>
<evidence type="ECO:0000313" key="12">
    <source>
        <dbReference type="Proteomes" id="UP000499080"/>
    </source>
</evidence>
<evidence type="ECO:0000259" key="9">
    <source>
        <dbReference type="PROSITE" id="PS50878"/>
    </source>
</evidence>
<dbReference type="InterPro" id="IPR001584">
    <property type="entry name" value="Integrase_cat-core"/>
</dbReference>
<keyword evidence="7" id="KW-0378">Hydrolase</keyword>
<keyword evidence="6" id="KW-0255">Endonuclease</keyword>
<dbReference type="GO" id="GO:0006508">
    <property type="term" value="P:proteolysis"/>
    <property type="evidence" value="ECO:0007669"/>
    <property type="project" value="UniProtKB-KW"/>
</dbReference>
<dbReference type="InterPro" id="IPR043128">
    <property type="entry name" value="Rev_trsase/Diguanyl_cyclase"/>
</dbReference>
<evidence type="ECO:0000256" key="1">
    <source>
        <dbReference type="ARBA" id="ARBA00012493"/>
    </source>
</evidence>
<dbReference type="Pfam" id="PF17921">
    <property type="entry name" value="Integrase_H2C2"/>
    <property type="match status" value="1"/>
</dbReference>
<dbReference type="Pfam" id="PF13975">
    <property type="entry name" value="gag-asp_proteas"/>
    <property type="match status" value="1"/>
</dbReference>
<dbReference type="PANTHER" id="PTHR37984">
    <property type="entry name" value="PROTEIN CBG26694"/>
    <property type="match status" value="1"/>
</dbReference>
<dbReference type="InterPro" id="IPR043502">
    <property type="entry name" value="DNA/RNA_pol_sf"/>
</dbReference>
<dbReference type="Gene3D" id="3.10.10.10">
    <property type="entry name" value="HIV Type 1 Reverse Transcriptase, subunit A, domain 1"/>
    <property type="match status" value="1"/>
</dbReference>
<organism evidence="11 12">
    <name type="scientific">Araneus ventricosus</name>
    <name type="common">Orbweaver spider</name>
    <name type="synonym">Epeira ventricosa</name>
    <dbReference type="NCBI Taxonomy" id="182803"/>
    <lineage>
        <taxon>Eukaryota</taxon>
        <taxon>Metazoa</taxon>
        <taxon>Ecdysozoa</taxon>
        <taxon>Arthropoda</taxon>
        <taxon>Chelicerata</taxon>
        <taxon>Arachnida</taxon>
        <taxon>Araneae</taxon>
        <taxon>Araneomorphae</taxon>
        <taxon>Entelegynae</taxon>
        <taxon>Araneoidea</taxon>
        <taxon>Araneidae</taxon>
        <taxon>Araneus</taxon>
    </lineage>
</organism>
<dbReference type="FunFam" id="1.10.340.70:FF:000001">
    <property type="entry name" value="Retrovirus-related Pol polyprotein from transposon gypsy-like Protein"/>
    <property type="match status" value="1"/>
</dbReference>